<evidence type="ECO:0000256" key="1">
    <source>
        <dbReference type="ARBA" id="ARBA00022448"/>
    </source>
</evidence>
<sequence length="231" mass="25612">MQTGQDAKYQLEAKELVIGYPQRTICGPLNLQLSRGHGVGIIGANGSGKSTLIRTVLGHLAPVQGEIEFLGLPVNEDSMTFRQEVAVQVTDGTFFEELTVAEHLEIVARGHSLPSWEQKVQAELDFFELQEVAGLLPGELSSGQRRKVLLAATLIRPAQLVLLDEPEQRLDLRIRQKLYCRLATLRQSGTTLLVVTHDPQLLRNSLEHAMLLDEDQGEMISAESGAQWLER</sequence>
<proteinExistence type="predicted"/>
<evidence type="ECO:0000259" key="4">
    <source>
        <dbReference type="PROSITE" id="PS50893"/>
    </source>
</evidence>
<protein>
    <submittedName>
        <fullName evidence="5">ABC transporter ATP-binding protein</fullName>
    </submittedName>
</protein>
<name>A0AAU6WGX6_9MICC</name>
<dbReference type="GO" id="GO:0005524">
    <property type="term" value="F:ATP binding"/>
    <property type="evidence" value="ECO:0007669"/>
    <property type="project" value="UniProtKB-KW"/>
</dbReference>
<evidence type="ECO:0000313" key="5">
    <source>
        <dbReference type="EMBL" id="XAO46358.1"/>
    </source>
</evidence>
<dbReference type="RefSeq" id="WP_345472603.1">
    <property type="nucleotide sequence ID" value="NZ_CP125942.1"/>
</dbReference>
<gene>
    <name evidence="5" type="ORF">QMQ05_02075</name>
</gene>
<keyword evidence="1" id="KW-0813">Transport</keyword>
<dbReference type="InterPro" id="IPR003593">
    <property type="entry name" value="AAA+_ATPase"/>
</dbReference>
<dbReference type="SUPFAM" id="SSF52540">
    <property type="entry name" value="P-loop containing nucleoside triphosphate hydrolases"/>
    <property type="match status" value="1"/>
</dbReference>
<dbReference type="InterPro" id="IPR003439">
    <property type="entry name" value="ABC_transporter-like_ATP-bd"/>
</dbReference>
<dbReference type="Proteomes" id="UP001486888">
    <property type="component" value="Chromosome"/>
</dbReference>
<dbReference type="KEGG" id="gey:QMQ05_02075"/>
<dbReference type="InterPro" id="IPR051782">
    <property type="entry name" value="ABC_Transporter_VariousFunc"/>
</dbReference>
<evidence type="ECO:0000256" key="2">
    <source>
        <dbReference type="ARBA" id="ARBA00022741"/>
    </source>
</evidence>
<keyword evidence="3 5" id="KW-0067">ATP-binding</keyword>
<dbReference type="SMART" id="SM00382">
    <property type="entry name" value="AAA"/>
    <property type="match status" value="1"/>
</dbReference>
<dbReference type="Gene3D" id="3.40.50.300">
    <property type="entry name" value="P-loop containing nucleotide triphosphate hydrolases"/>
    <property type="match status" value="1"/>
</dbReference>
<evidence type="ECO:0000256" key="3">
    <source>
        <dbReference type="ARBA" id="ARBA00022840"/>
    </source>
</evidence>
<organism evidence="5 6">
    <name type="scientific">Glutamicibacter ectropisis</name>
    <dbReference type="NCBI Taxonomy" id="3046593"/>
    <lineage>
        <taxon>Bacteria</taxon>
        <taxon>Bacillati</taxon>
        <taxon>Actinomycetota</taxon>
        <taxon>Actinomycetes</taxon>
        <taxon>Micrococcales</taxon>
        <taxon>Micrococcaceae</taxon>
        <taxon>Glutamicibacter</taxon>
    </lineage>
</organism>
<dbReference type="PANTHER" id="PTHR42939">
    <property type="entry name" value="ABC TRANSPORTER ATP-BINDING PROTEIN ALBC-RELATED"/>
    <property type="match status" value="1"/>
</dbReference>
<dbReference type="EMBL" id="CP125942">
    <property type="protein sequence ID" value="XAO46358.1"/>
    <property type="molecule type" value="Genomic_DNA"/>
</dbReference>
<feature type="domain" description="ABC transporter" evidence="4">
    <location>
        <begin position="11"/>
        <end position="229"/>
    </location>
</feature>
<dbReference type="PROSITE" id="PS50893">
    <property type="entry name" value="ABC_TRANSPORTER_2"/>
    <property type="match status" value="1"/>
</dbReference>
<dbReference type="PANTHER" id="PTHR42939:SF1">
    <property type="entry name" value="ABC TRANSPORTER ATP-BINDING PROTEIN ALBC-RELATED"/>
    <property type="match status" value="1"/>
</dbReference>
<dbReference type="InterPro" id="IPR017871">
    <property type="entry name" value="ABC_transporter-like_CS"/>
</dbReference>
<dbReference type="GO" id="GO:0016887">
    <property type="term" value="F:ATP hydrolysis activity"/>
    <property type="evidence" value="ECO:0007669"/>
    <property type="project" value="InterPro"/>
</dbReference>
<dbReference type="InterPro" id="IPR027417">
    <property type="entry name" value="P-loop_NTPase"/>
</dbReference>
<dbReference type="AlphaFoldDB" id="A0AAU6WGX6"/>
<reference evidence="5 6" key="1">
    <citation type="submission" date="2023-05" db="EMBL/GenBank/DDBJ databases">
        <title>Glutamicibacter sp. B1, complete genome.</title>
        <authorList>
            <person name="Long Y.H."/>
            <person name="Fang T."/>
            <person name="Li X.Y."/>
        </authorList>
    </citation>
    <scope>NUCLEOTIDE SEQUENCE [LARGE SCALE GENOMIC DNA]</scope>
    <source>
        <strain evidence="5 6">B1</strain>
    </source>
</reference>
<keyword evidence="6" id="KW-1185">Reference proteome</keyword>
<dbReference type="PROSITE" id="PS00211">
    <property type="entry name" value="ABC_TRANSPORTER_1"/>
    <property type="match status" value="1"/>
</dbReference>
<dbReference type="Pfam" id="PF00005">
    <property type="entry name" value="ABC_tran"/>
    <property type="match status" value="1"/>
</dbReference>
<accession>A0AAU6WGX6</accession>
<keyword evidence="2" id="KW-0547">Nucleotide-binding</keyword>
<evidence type="ECO:0000313" key="6">
    <source>
        <dbReference type="Proteomes" id="UP001486888"/>
    </source>
</evidence>